<evidence type="ECO:0000256" key="5">
    <source>
        <dbReference type="ARBA" id="ARBA00023242"/>
    </source>
</evidence>
<reference evidence="10" key="1">
    <citation type="submission" date="2025-08" db="UniProtKB">
        <authorList>
            <consortium name="Ensembl"/>
        </authorList>
    </citation>
    <scope>IDENTIFICATION</scope>
</reference>
<sequence length="257" mass="29538">RNAILSLIRPWIPICIDGCQFLAKSWFGEASYRVLLTDMRCVWEETMDAAATQSRAQELNRRLRASVTAFFSHLCEVAQPCLLGGNGEADRGAKITVTRLAADGLTMRLKSELAGLPFHWEFHCSPAPVSLVCVQLVRPLLGMSRLLQLQVDQLGRLLVRKDAEIQDYKENGATLSRGMRTPLMVQALLLEKMREVCNSHHRYNYEKQNEKKKSRYSDFVSHSRVIPMMKITGLSHLFKWDNLQNYWLTKYFLPYCI</sequence>
<feature type="domain" description="XLF-like N-terminal" evidence="8">
    <location>
        <begin position="10"/>
        <end position="125"/>
    </location>
</feature>
<dbReference type="Gene3D" id="2.170.210.10">
    <property type="entry name" value="DNA double-strand break repair and VJ recombination XRCC4, N-terminal"/>
    <property type="match status" value="1"/>
</dbReference>
<dbReference type="GO" id="GO:0032807">
    <property type="term" value="C:DNA ligase IV complex"/>
    <property type="evidence" value="ECO:0007669"/>
    <property type="project" value="TreeGrafter"/>
</dbReference>
<accession>A0A8C7WUA0</accession>
<dbReference type="GeneTree" id="ENSGT00390000009940"/>
<keyword evidence="11" id="KW-1185">Reference proteome</keyword>
<dbReference type="FunFam" id="2.170.210.10:FF:000001">
    <property type="entry name" value="Non-homologous end-joining factor 1"/>
    <property type="match status" value="1"/>
</dbReference>
<feature type="domain" description="XLF-like coiled-coil region" evidence="9">
    <location>
        <begin position="128"/>
        <end position="176"/>
    </location>
</feature>
<dbReference type="PANTHER" id="PTHR32235">
    <property type="entry name" value="NON-HOMOLOGOUS END-JOINING FACTOR 1"/>
    <property type="match status" value="1"/>
</dbReference>
<evidence type="ECO:0000259" key="9">
    <source>
        <dbReference type="Pfam" id="PF21928"/>
    </source>
</evidence>
<dbReference type="Ensembl" id="ENSOSIT00000003719.1">
    <property type="protein sequence ID" value="ENSOSIP00000003469.1"/>
    <property type="gene ID" value="ENSOSIG00000002288.1"/>
</dbReference>
<evidence type="ECO:0000313" key="11">
    <source>
        <dbReference type="Proteomes" id="UP000694383"/>
    </source>
</evidence>
<evidence type="ECO:0000256" key="7">
    <source>
        <dbReference type="ARBA" id="ARBA00044529"/>
    </source>
</evidence>
<dbReference type="Pfam" id="PF21928">
    <property type="entry name" value="XLF_CC"/>
    <property type="match status" value="1"/>
</dbReference>
<dbReference type="InterPro" id="IPR052287">
    <property type="entry name" value="NHEJ_factor"/>
</dbReference>
<comment type="similarity">
    <text evidence="6">Belongs to the XRCC4-XLF family. XLF subfamily.</text>
</comment>
<organism evidence="10 11">
    <name type="scientific">Oryzias sinensis</name>
    <name type="common">Chinese medaka</name>
    <dbReference type="NCBI Taxonomy" id="183150"/>
    <lineage>
        <taxon>Eukaryota</taxon>
        <taxon>Metazoa</taxon>
        <taxon>Chordata</taxon>
        <taxon>Craniata</taxon>
        <taxon>Vertebrata</taxon>
        <taxon>Euteleostomi</taxon>
        <taxon>Actinopterygii</taxon>
        <taxon>Neopterygii</taxon>
        <taxon>Teleostei</taxon>
        <taxon>Neoteleostei</taxon>
        <taxon>Acanthomorphata</taxon>
        <taxon>Ovalentaria</taxon>
        <taxon>Atherinomorphae</taxon>
        <taxon>Beloniformes</taxon>
        <taxon>Adrianichthyidae</taxon>
        <taxon>Oryziinae</taxon>
        <taxon>Oryzias</taxon>
    </lineage>
</organism>
<dbReference type="Gene3D" id="1.10.287.450">
    <property type="entry name" value="Helix hairpin bin"/>
    <property type="match status" value="1"/>
</dbReference>
<evidence type="ECO:0000256" key="1">
    <source>
        <dbReference type="ARBA" id="ARBA00004123"/>
    </source>
</evidence>
<evidence type="ECO:0000256" key="4">
    <source>
        <dbReference type="ARBA" id="ARBA00023204"/>
    </source>
</evidence>
<dbReference type="CDD" id="cd22285">
    <property type="entry name" value="HD_XLF_N"/>
    <property type="match status" value="1"/>
</dbReference>
<name>A0A8C7WUA0_9TELE</name>
<keyword evidence="2" id="KW-0227">DNA damage</keyword>
<dbReference type="PANTHER" id="PTHR32235:SF1">
    <property type="entry name" value="NON-HOMOLOGOUS END-JOINING FACTOR 1"/>
    <property type="match status" value="1"/>
</dbReference>
<dbReference type="GO" id="GO:0045027">
    <property type="term" value="F:DNA end binding"/>
    <property type="evidence" value="ECO:0007669"/>
    <property type="project" value="TreeGrafter"/>
</dbReference>
<keyword evidence="5" id="KW-0539">Nucleus</keyword>
<evidence type="ECO:0000259" key="8">
    <source>
        <dbReference type="Pfam" id="PF09302"/>
    </source>
</evidence>
<dbReference type="GO" id="GO:0006303">
    <property type="term" value="P:double-strand break repair via nonhomologous end joining"/>
    <property type="evidence" value="ECO:0007669"/>
    <property type="project" value="UniProtKB-ARBA"/>
</dbReference>
<evidence type="ECO:0000256" key="3">
    <source>
        <dbReference type="ARBA" id="ARBA00023125"/>
    </source>
</evidence>
<evidence type="ECO:0000256" key="2">
    <source>
        <dbReference type="ARBA" id="ARBA00022763"/>
    </source>
</evidence>
<evidence type="ECO:0000313" key="10">
    <source>
        <dbReference type="Ensembl" id="ENSOSIP00000003469.1"/>
    </source>
</evidence>
<dbReference type="InterPro" id="IPR038051">
    <property type="entry name" value="XRCC4-like_N_sf"/>
</dbReference>
<protein>
    <recommendedName>
        <fullName evidence="7">Non-homologous end-joining factor 1</fullName>
    </recommendedName>
</protein>
<dbReference type="AlphaFoldDB" id="A0A8C7WUA0"/>
<dbReference type="Pfam" id="PF09302">
    <property type="entry name" value="XLF"/>
    <property type="match status" value="1"/>
</dbReference>
<keyword evidence="4" id="KW-0234">DNA repair</keyword>
<comment type="subcellular location">
    <subcellularLocation>
        <location evidence="1">Nucleus</location>
    </subcellularLocation>
</comment>
<dbReference type="InterPro" id="IPR015381">
    <property type="entry name" value="XLF-like_N"/>
</dbReference>
<proteinExistence type="inferred from homology"/>
<keyword evidence="3" id="KW-0238">DNA-binding</keyword>
<evidence type="ECO:0000256" key="6">
    <source>
        <dbReference type="ARBA" id="ARBA00025747"/>
    </source>
</evidence>
<dbReference type="InterPro" id="IPR053829">
    <property type="entry name" value="XLF-like_CC"/>
</dbReference>
<dbReference type="Proteomes" id="UP000694383">
    <property type="component" value="Unplaced"/>
</dbReference>
<reference evidence="10" key="2">
    <citation type="submission" date="2025-09" db="UniProtKB">
        <authorList>
            <consortium name="Ensembl"/>
        </authorList>
    </citation>
    <scope>IDENTIFICATION</scope>
</reference>